<dbReference type="RefSeq" id="XP_051071495.1">
    <property type="nucleotide sequence ID" value="XM_051218761.1"/>
</dbReference>
<dbReference type="Gene3D" id="3.40.50.1820">
    <property type="entry name" value="alpha/beta hydrolase"/>
    <property type="match status" value="2"/>
</dbReference>
<comment type="similarity">
    <text evidence="1">Belongs to the peptidase S33 family. ABHD4/ABHD5 subfamily.</text>
</comment>
<dbReference type="GO" id="GO:0055088">
    <property type="term" value="P:lipid homeostasis"/>
    <property type="evidence" value="ECO:0007669"/>
    <property type="project" value="TreeGrafter"/>
</dbReference>
<dbReference type="AlphaFoldDB" id="A0A922LQ94"/>
<dbReference type="PANTHER" id="PTHR42886">
    <property type="entry name" value="RE40534P-RELATED"/>
    <property type="match status" value="1"/>
</dbReference>
<dbReference type="Proteomes" id="UP000471633">
    <property type="component" value="Unassembled WGS sequence"/>
</dbReference>
<reference evidence="4" key="1">
    <citation type="journal article" date="2012" name="Nat. Genet.">
        <title>Whole-genome sequence of Schistosoma haematobium.</title>
        <authorList>
            <person name="Young N.D."/>
            <person name="Jex A.R."/>
            <person name="Li B."/>
            <person name="Liu S."/>
            <person name="Yang L."/>
            <person name="Xiong Z."/>
            <person name="Li Y."/>
            <person name="Cantacessi C."/>
            <person name="Hall R.S."/>
            <person name="Xu X."/>
            <person name="Chen F."/>
            <person name="Wu X."/>
            <person name="Zerlotini A."/>
            <person name="Oliveira G."/>
            <person name="Hofmann A."/>
            <person name="Zhang G."/>
            <person name="Fang X."/>
            <person name="Kang Y."/>
            <person name="Campbell B.E."/>
            <person name="Loukas A."/>
            <person name="Ranganathan S."/>
            <person name="Rollinson D."/>
            <person name="Rinaldi G."/>
            <person name="Brindley P.J."/>
            <person name="Yang H."/>
            <person name="Wang J."/>
            <person name="Wang J."/>
            <person name="Gasser R.B."/>
        </authorList>
    </citation>
    <scope>NUCLEOTIDE SEQUENCE</scope>
</reference>
<evidence type="ECO:0000259" key="3">
    <source>
        <dbReference type="Pfam" id="PF00561"/>
    </source>
</evidence>
<dbReference type="InterPro" id="IPR000073">
    <property type="entry name" value="AB_hydrolase_1"/>
</dbReference>
<protein>
    <submittedName>
        <fullName evidence="4">Alpha/beta hydrolase domain-containing protein 4</fullName>
    </submittedName>
</protein>
<dbReference type="GO" id="GO:0052689">
    <property type="term" value="F:carboxylic ester hydrolase activity"/>
    <property type="evidence" value="ECO:0007669"/>
    <property type="project" value="TreeGrafter"/>
</dbReference>
<accession>A0A922LQ94</accession>
<feature type="domain" description="AB hydrolase-1" evidence="3">
    <location>
        <begin position="98"/>
        <end position="206"/>
    </location>
</feature>
<dbReference type="PANTHER" id="PTHR42886:SF29">
    <property type="entry name" value="PUMMELIG, ISOFORM A"/>
    <property type="match status" value="1"/>
</dbReference>
<comment type="caution">
    <text evidence="4">The sequence shown here is derived from an EMBL/GenBank/DDBJ whole genome shotgun (WGS) entry which is preliminary data.</text>
</comment>
<feature type="region of interest" description="Disordered" evidence="2">
    <location>
        <begin position="488"/>
        <end position="573"/>
    </location>
</feature>
<reference evidence="4" key="3">
    <citation type="submission" date="2021-06" db="EMBL/GenBank/DDBJ databases">
        <title>Chromosome-level genome assembly for S. haematobium.</title>
        <authorList>
            <person name="Stroehlein A.J."/>
        </authorList>
    </citation>
    <scope>NUCLEOTIDE SEQUENCE</scope>
</reference>
<dbReference type="EMBL" id="AMPZ03000002">
    <property type="protein sequence ID" value="KAH9591240.1"/>
    <property type="molecule type" value="Genomic_DNA"/>
</dbReference>
<keyword evidence="5" id="KW-1185">Reference proteome</keyword>
<proteinExistence type="inferred from homology"/>
<evidence type="ECO:0000313" key="4">
    <source>
        <dbReference type="EMBL" id="KAH9591240.1"/>
    </source>
</evidence>
<sequence>LRWRLDLLGMAVSCNIGEIDVSNKESRFPFWLRWSRTSNDLLKSSEQKLLSRIKSGVEAFFVPIFNGSCYIRTFVFRRHKSDQISPTGRTTDTNQAIPIVLVHGFGSGSALWCKNIDAFACYRPVYSLDVLGFGRSSRPPFPVDATAVEQKWVESIEQWRSSLNLEKFILLGHSLGGFLACSYALTHSNRIVHLILADPWGFVEDPLKVKDQSNVGAAQAWIFSTFRQIFRPFNPLSFLRAAGPFGPSLIHYFRQDLRGFFDQRPIRVEEMTEIPRAEQLESTQNFSYDNHIQSTNGEDDVFKPPSPIHRTMKTGETVYDKSNSNTMDSIDLNDLDGSVALDYVYHINCQHPRCGLFWIRGKLILRIVVLIMNRKATYFVFCDYLKYNFHLSGETGFKSLCSSVGWPQRPMLDRISQLDPNVPVTFIYGSRSWMDLSSGYRTRVLLPNSYVDVKVIEGAGHQVYAQMSEEFNAYVNMIGQRVDNGDSFTPGVYNPNPDSKRTTCFNGTNKTNENIESRGNNTSIKGHNSRIRHKRSSSSSLQGDTSMLAQSNRYIQNSKHVFPNEEASDEASD</sequence>
<feature type="compositionally biased region" description="Polar residues" evidence="2">
    <location>
        <begin position="541"/>
        <end position="559"/>
    </location>
</feature>
<dbReference type="GO" id="GO:0042171">
    <property type="term" value="F:lysophosphatidic acid acyltransferase activity"/>
    <property type="evidence" value="ECO:0007669"/>
    <property type="project" value="TreeGrafter"/>
</dbReference>
<reference evidence="4" key="4">
    <citation type="journal article" date="2022" name="PLoS Pathog.">
        <title>Chromosome-level genome of Schistosoma haematobium underpins genome-wide explorations of molecular variation.</title>
        <authorList>
            <person name="Stroehlein A.J."/>
            <person name="Korhonen P.K."/>
            <person name="Lee V.V."/>
            <person name="Ralph S.A."/>
            <person name="Mentink-Kane M."/>
            <person name="You H."/>
            <person name="McManus D.P."/>
            <person name="Tchuente L.T."/>
            <person name="Stothard J.R."/>
            <person name="Kaur P."/>
            <person name="Dudchenko O."/>
            <person name="Aiden E.L."/>
            <person name="Yang B."/>
            <person name="Yang H."/>
            <person name="Emery A.M."/>
            <person name="Webster B.L."/>
            <person name="Brindley P.J."/>
            <person name="Rollinson D."/>
            <person name="Chang B.C.H."/>
            <person name="Gasser R.B."/>
            <person name="Young N.D."/>
        </authorList>
    </citation>
    <scope>NUCLEOTIDE SEQUENCE</scope>
</reference>
<dbReference type="Pfam" id="PF00561">
    <property type="entry name" value="Abhydrolase_1"/>
    <property type="match status" value="1"/>
</dbReference>
<feature type="compositionally biased region" description="Basic residues" evidence="2">
    <location>
        <begin position="527"/>
        <end position="536"/>
    </location>
</feature>
<dbReference type="CTD" id="75578130"/>
<dbReference type="GeneID" id="75578130"/>
<dbReference type="GO" id="GO:0006654">
    <property type="term" value="P:phosphatidic acid biosynthetic process"/>
    <property type="evidence" value="ECO:0007669"/>
    <property type="project" value="TreeGrafter"/>
</dbReference>
<keyword evidence="4" id="KW-0378">Hydrolase</keyword>
<feature type="compositionally biased region" description="Polar residues" evidence="2">
    <location>
        <begin position="502"/>
        <end position="526"/>
    </location>
</feature>
<feature type="non-terminal residue" evidence="4">
    <location>
        <position position="573"/>
    </location>
</feature>
<reference evidence="4" key="2">
    <citation type="journal article" date="2019" name="Gigascience">
        <title>High-quality Schistosoma haematobium genome achieved by single-molecule and long-range sequencing.</title>
        <authorList>
            <person name="Stroehlein A.J."/>
            <person name="Korhonen P.K."/>
            <person name="Chong T.M."/>
            <person name="Lim Y.L."/>
            <person name="Chan K.G."/>
            <person name="Webster B."/>
            <person name="Rollinson D."/>
            <person name="Brindley P.J."/>
            <person name="Gasser R.B."/>
            <person name="Young N.D."/>
        </authorList>
    </citation>
    <scope>NUCLEOTIDE SEQUENCE</scope>
</reference>
<dbReference type="SUPFAM" id="SSF53474">
    <property type="entry name" value="alpha/beta-Hydrolases"/>
    <property type="match status" value="1"/>
</dbReference>
<gene>
    <name evidence="4" type="primary">ABHD4_2</name>
    <name evidence="4" type="ORF">MS3_00010390</name>
</gene>
<evidence type="ECO:0000313" key="5">
    <source>
        <dbReference type="Proteomes" id="UP000471633"/>
    </source>
</evidence>
<evidence type="ECO:0000256" key="1">
    <source>
        <dbReference type="ARBA" id="ARBA00038097"/>
    </source>
</evidence>
<organism evidence="4 5">
    <name type="scientific">Schistosoma haematobium</name>
    <name type="common">Blood fluke</name>
    <dbReference type="NCBI Taxonomy" id="6185"/>
    <lineage>
        <taxon>Eukaryota</taxon>
        <taxon>Metazoa</taxon>
        <taxon>Spiralia</taxon>
        <taxon>Lophotrochozoa</taxon>
        <taxon>Platyhelminthes</taxon>
        <taxon>Trematoda</taxon>
        <taxon>Digenea</taxon>
        <taxon>Strigeidida</taxon>
        <taxon>Schistosomatoidea</taxon>
        <taxon>Schistosomatidae</taxon>
        <taxon>Schistosoma</taxon>
    </lineage>
</organism>
<dbReference type="GO" id="GO:0005739">
    <property type="term" value="C:mitochondrion"/>
    <property type="evidence" value="ECO:0007669"/>
    <property type="project" value="TreeGrafter"/>
</dbReference>
<dbReference type="InterPro" id="IPR029058">
    <property type="entry name" value="AB_hydrolase_fold"/>
</dbReference>
<evidence type="ECO:0000256" key="2">
    <source>
        <dbReference type="SAM" id="MobiDB-lite"/>
    </source>
</evidence>
<dbReference type="GO" id="GO:0005811">
    <property type="term" value="C:lipid droplet"/>
    <property type="evidence" value="ECO:0007669"/>
    <property type="project" value="TreeGrafter"/>
</dbReference>
<name>A0A922LQ94_SCHHA</name>